<dbReference type="Proteomes" id="UP000616724">
    <property type="component" value="Unassembled WGS sequence"/>
</dbReference>
<name>A0A8J3RKA9_9ACTN</name>
<feature type="coiled-coil region" evidence="5">
    <location>
        <begin position="77"/>
        <end position="104"/>
    </location>
</feature>
<dbReference type="RefSeq" id="WP_203892628.1">
    <property type="nucleotide sequence ID" value="NZ_BOOH01000037.1"/>
</dbReference>
<dbReference type="SMART" id="SM00422">
    <property type="entry name" value="HTH_MERR"/>
    <property type="match status" value="1"/>
</dbReference>
<comment type="caution">
    <text evidence="7">The sequence shown here is derived from an EMBL/GenBank/DDBJ whole genome shotgun (WGS) entry which is preliminary data.</text>
</comment>
<evidence type="ECO:0000256" key="5">
    <source>
        <dbReference type="SAM" id="Coils"/>
    </source>
</evidence>
<dbReference type="PROSITE" id="PS00552">
    <property type="entry name" value="HTH_MERR_1"/>
    <property type="match status" value="1"/>
</dbReference>
<protein>
    <submittedName>
        <fullName evidence="7">HTH-type transcriptional activator TipA</fullName>
    </submittedName>
</protein>
<evidence type="ECO:0000256" key="2">
    <source>
        <dbReference type="ARBA" id="ARBA00023125"/>
    </source>
</evidence>
<dbReference type="AlphaFoldDB" id="A0A8J3RKA9"/>
<dbReference type="InterPro" id="IPR012925">
    <property type="entry name" value="TipAS_dom"/>
</dbReference>
<dbReference type="PANTHER" id="PTHR30204">
    <property type="entry name" value="REDOX-CYCLING DRUG-SENSING TRANSCRIPTIONAL ACTIVATOR SOXR"/>
    <property type="match status" value="1"/>
</dbReference>
<keyword evidence="8" id="KW-1185">Reference proteome</keyword>
<dbReference type="PROSITE" id="PS50937">
    <property type="entry name" value="HTH_MERR_2"/>
    <property type="match status" value="1"/>
</dbReference>
<keyword evidence="3" id="KW-0010">Activator</keyword>
<dbReference type="Gene3D" id="1.10.1660.10">
    <property type="match status" value="1"/>
</dbReference>
<evidence type="ECO:0000256" key="1">
    <source>
        <dbReference type="ARBA" id="ARBA00023015"/>
    </source>
</evidence>
<dbReference type="Pfam" id="PF07739">
    <property type="entry name" value="TipAS"/>
    <property type="match status" value="1"/>
</dbReference>
<keyword evidence="1" id="KW-0805">Transcription regulation</keyword>
<dbReference type="InterPro" id="IPR009061">
    <property type="entry name" value="DNA-bd_dom_put_sf"/>
</dbReference>
<dbReference type="Gene3D" id="1.10.490.50">
    <property type="entry name" value="Antibiotic binding domain of TipA-like multidrug resistance regulators"/>
    <property type="match status" value="1"/>
</dbReference>
<dbReference type="SUPFAM" id="SSF89082">
    <property type="entry name" value="Antibiotic binding domain of TipA-like multidrug resistance regulators"/>
    <property type="match status" value="1"/>
</dbReference>
<keyword evidence="4" id="KW-0804">Transcription</keyword>
<evidence type="ECO:0000313" key="7">
    <source>
        <dbReference type="EMBL" id="GIH78086.1"/>
    </source>
</evidence>
<evidence type="ECO:0000256" key="4">
    <source>
        <dbReference type="ARBA" id="ARBA00023163"/>
    </source>
</evidence>
<sequence>MGHSVGQVARLAGVTVRTLHHYDELGLLSPGQRTASGYRRYTDSDLERLQHVLFYRELGFPLEEIAVILDDPGVDALTHLRRQHELLSRRIDRLREMASAVERAMEASTMGIPLTPEERFEVFGDFRPEEYEEEARERWGGTEAFEQSRRRMAKMTKDDWTRFKAEAAQTAEAFAKAFTEGVPADDEVAMDLAEEHRAHITRWCYDCSYEIHRGLGDTYVADPRFAANYEPLAPGLARYIRDAIHANAGRAGA</sequence>
<keyword evidence="5" id="KW-0175">Coiled coil</keyword>
<reference evidence="7 8" key="1">
    <citation type="submission" date="2021-01" db="EMBL/GenBank/DDBJ databases">
        <title>Whole genome shotgun sequence of Planobispora longispora NBRC 13918.</title>
        <authorList>
            <person name="Komaki H."/>
            <person name="Tamura T."/>
        </authorList>
    </citation>
    <scope>NUCLEOTIDE SEQUENCE [LARGE SCALE GENOMIC DNA]</scope>
    <source>
        <strain evidence="7 8">NBRC 13918</strain>
    </source>
</reference>
<organism evidence="7 8">
    <name type="scientific">Planobispora longispora</name>
    <dbReference type="NCBI Taxonomy" id="28887"/>
    <lineage>
        <taxon>Bacteria</taxon>
        <taxon>Bacillati</taxon>
        <taxon>Actinomycetota</taxon>
        <taxon>Actinomycetes</taxon>
        <taxon>Streptosporangiales</taxon>
        <taxon>Streptosporangiaceae</taxon>
        <taxon>Planobispora</taxon>
    </lineage>
</organism>
<dbReference type="Pfam" id="PF13411">
    <property type="entry name" value="MerR_1"/>
    <property type="match status" value="1"/>
</dbReference>
<dbReference type="GO" id="GO:0003700">
    <property type="term" value="F:DNA-binding transcription factor activity"/>
    <property type="evidence" value="ECO:0007669"/>
    <property type="project" value="InterPro"/>
</dbReference>
<dbReference type="InterPro" id="IPR047057">
    <property type="entry name" value="MerR_fam"/>
</dbReference>
<accession>A0A8J3RKA9</accession>
<proteinExistence type="predicted"/>
<dbReference type="GO" id="GO:0003677">
    <property type="term" value="F:DNA binding"/>
    <property type="evidence" value="ECO:0007669"/>
    <property type="project" value="UniProtKB-KW"/>
</dbReference>
<dbReference type="PANTHER" id="PTHR30204:SF90">
    <property type="entry name" value="HTH-TYPE TRANSCRIPTIONAL ACTIVATOR MTA"/>
    <property type="match status" value="1"/>
</dbReference>
<evidence type="ECO:0000259" key="6">
    <source>
        <dbReference type="PROSITE" id="PS50937"/>
    </source>
</evidence>
<dbReference type="EMBL" id="BOOH01000037">
    <property type="protein sequence ID" value="GIH78086.1"/>
    <property type="molecule type" value="Genomic_DNA"/>
</dbReference>
<dbReference type="InterPro" id="IPR036244">
    <property type="entry name" value="TipA-like_antibiotic-bd"/>
</dbReference>
<dbReference type="InterPro" id="IPR000551">
    <property type="entry name" value="MerR-type_HTH_dom"/>
</dbReference>
<keyword evidence="2" id="KW-0238">DNA-binding</keyword>
<dbReference type="PRINTS" id="PR00040">
    <property type="entry name" value="HTHMERR"/>
</dbReference>
<dbReference type="CDD" id="cd01106">
    <property type="entry name" value="HTH_TipAL-Mta"/>
    <property type="match status" value="1"/>
</dbReference>
<evidence type="ECO:0000313" key="8">
    <source>
        <dbReference type="Proteomes" id="UP000616724"/>
    </source>
</evidence>
<evidence type="ECO:0000256" key="3">
    <source>
        <dbReference type="ARBA" id="ARBA00023159"/>
    </source>
</evidence>
<gene>
    <name evidence="7" type="primary">tipA</name>
    <name evidence="7" type="ORF">Plo01_45150</name>
</gene>
<feature type="domain" description="HTH merR-type" evidence="6">
    <location>
        <begin position="1"/>
        <end position="71"/>
    </location>
</feature>
<dbReference type="SUPFAM" id="SSF46955">
    <property type="entry name" value="Putative DNA-binding domain"/>
    <property type="match status" value="1"/>
</dbReference>